<keyword evidence="4" id="KW-0813">Transport</keyword>
<dbReference type="AlphaFoldDB" id="A0A0D5LWN0"/>
<dbReference type="OrthoDB" id="7346865at2"/>
<evidence type="ECO:0000256" key="10">
    <source>
        <dbReference type="ARBA" id="ARBA00023065"/>
    </source>
</evidence>
<evidence type="ECO:0000313" key="14">
    <source>
        <dbReference type="Proteomes" id="UP000032611"/>
    </source>
</evidence>
<dbReference type="InterPro" id="IPR035520">
    <property type="entry name" value="ZnuA"/>
</dbReference>
<proteinExistence type="inferred from homology"/>
<evidence type="ECO:0000256" key="4">
    <source>
        <dbReference type="ARBA" id="ARBA00022448"/>
    </source>
</evidence>
<organism evidence="13 14">
    <name type="scientific">Martelella endophytica</name>
    <dbReference type="NCBI Taxonomy" id="1486262"/>
    <lineage>
        <taxon>Bacteria</taxon>
        <taxon>Pseudomonadati</taxon>
        <taxon>Pseudomonadota</taxon>
        <taxon>Alphaproteobacteria</taxon>
        <taxon>Hyphomicrobiales</taxon>
        <taxon>Aurantimonadaceae</taxon>
        <taxon>Martelella</taxon>
    </lineage>
</organism>
<evidence type="ECO:0000256" key="3">
    <source>
        <dbReference type="ARBA" id="ARBA00015915"/>
    </source>
</evidence>
<evidence type="ECO:0000256" key="5">
    <source>
        <dbReference type="ARBA" id="ARBA00022723"/>
    </source>
</evidence>
<feature type="compositionally biased region" description="Basic and acidic residues" evidence="12">
    <location>
        <begin position="128"/>
        <end position="141"/>
    </location>
</feature>
<dbReference type="GO" id="GO:0006829">
    <property type="term" value="P:zinc ion transport"/>
    <property type="evidence" value="ECO:0007669"/>
    <property type="project" value="UniProtKB-KW"/>
</dbReference>
<evidence type="ECO:0000256" key="2">
    <source>
        <dbReference type="ARBA" id="ARBA00011028"/>
    </source>
</evidence>
<dbReference type="PANTHER" id="PTHR42953:SF3">
    <property type="entry name" value="HIGH-AFFINITY ZINC UPTAKE SYSTEM PROTEIN ZNUA"/>
    <property type="match status" value="1"/>
</dbReference>
<dbReference type="CDD" id="cd01019">
    <property type="entry name" value="ZnuA"/>
    <property type="match status" value="1"/>
</dbReference>
<dbReference type="Proteomes" id="UP000032611">
    <property type="component" value="Chromosome"/>
</dbReference>
<dbReference type="InterPro" id="IPR050492">
    <property type="entry name" value="Bact_metal-bind_prot9"/>
</dbReference>
<evidence type="ECO:0000256" key="8">
    <source>
        <dbReference type="ARBA" id="ARBA00022833"/>
    </source>
</evidence>
<evidence type="ECO:0000256" key="12">
    <source>
        <dbReference type="SAM" id="MobiDB-lite"/>
    </source>
</evidence>
<evidence type="ECO:0000256" key="9">
    <source>
        <dbReference type="ARBA" id="ARBA00022906"/>
    </source>
</evidence>
<dbReference type="PANTHER" id="PTHR42953">
    <property type="entry name" value="HIGH-AFFINITY ZINC UPTAKE SYSTEM PROTEIN ZNUA-RELATED"/>
    <property type="match status" value="1"/>
</dbReference>
<dbReference type="GO" id="GO:0046872">
    <property type="term" value="F:metal ion binding"/>
    <property type="evidence" value="ECO:0007669"/>
    <property type="project" value="UniProtKB-KW"/>
</dbReference>
<evidence type="ECO:0000256" key="6">
    <source>
        <dbReference type="ARBA" id="ARBA00022729"/>
    </source>
</evidence>
<dbReference type="Gene3D" id="3.40.50.1980">
    <property type="entry name" value="Nitrogenase molybdenum iron protein domain"/>
    <property type="match status" value="2"/>
</dbReference>
<evidence type="ECO:0000256" key="1">
    <source>
        <dbReference type="ARBA" id="ARBA00004418"/>
    </source>
</evidence>
<dbReference type="STRING" id="1486262.TM49_13285"/>
<dbReference type="KEGG" id="mey:TM49_13285"/>
<dbReference type="GO" id="GO:0042597">
    <property type="term" value="C:periplasmic space"/>
    <property type="evidence" value="ECO:0007669"/>
    <property type="project" value="UniProtKB-SubCell"/>
</dbReference>
<protein>
    <recommendedName>
        <fullName evidence="3">High-affinity zinc uptake system protein ZnuA</fullName>
    </recommendedName>
</protein>
<keyword evidence="9" id="KW-0864">Zinc transport</keyword>
<dbReference type="SUPFAM" id="SSF53807">
    <property type="entry name" value="Helical backbone' metal receptor"/>
    <property type="match status" value="1"/>
</dbReference>
<evidence type="ECO:0000256" key="11">
    <source>
        <dbReference type="ARBA" id="ARBA00023157"/>
    </source>
</evidence>
<sequence>MLLLTTVAASGAHAAMAEDGPKIVTSIKPLYSLTTALTAGTPAETTLLVKGAASPHTYSMAPSEARALQEADIVFWIGPSLEHFLEKPLEALGGNADVVELEDVAGVETLSPREGGAFEPDDDEDHDEEHGEHEGHHHGPVDPHMWLDPMNAKAFVSAMAETLASEDPDNAAIYNANAEKLDGALDALTTDIKARLADVSPKPYIVFHDAYHYFGDRFDVEAAGSVTVNPEAPPSAHRIQEIHDKLTELGAACVFSEPQFPPKVIDAIAEGTDTYVGTLDPIGADLQDGPDLYFTLLNNLADGLVECFEAQ</sequence>
<comment type="similarity">
    <text evidence="2">Belongs to the bacterial solute-binding protein 9 family.</text>
</comment>
<dbReference type="EMBL" id="CP010803">
    <property type="protein sequence ID" value="AJY48202.1"/>
    <property type="molecule type" value="Genomic_DNA"/>
</dbReference>
<keyword evidence="5" id="KW-0479">Metal-binding</keyword>
<feature type="region of interest" description="Disordered" evidence="12">
    <location>
        <begin position="108"/>
        <end position="143"/>
    </location>
</feature>
<dbReference type="InterPro" id="IPR006127">
    <property type="entry name" value="ZnuA-like"/>
</dbReference>
<reference evidence="13 14" key="1">
    <citation type="journal article" date="2015" name="Genome Announc.">
        <title>Complete genome sequence of Martelella endophytica YC6887, which has antifungal activity associated with a halophyte.</title>
        <authorList>
            <person name="Khan A."/>
            <person name="Khan H."/>
            <person name="Chung E.J."/>
            <person name="Hossain M.T."/>
            <person name="Chung Y.R."/>
        </authorList>
    </citation>
    <scope>NUCLEOTIDE SEQUENCE [LARGE SCALE GENOMIC DNA]</scope>
    <source>
        <strain evidence="13">YC6887</strain>
    </source>
</reference>
<keyword evidence="6" id="KW-0732">Signal</keyword>
<keyword evidence="8" id="KW-0862">Zinc</keyword>
<name>A0A0D5LWN0_MAREN</name>
<gene>
    <name evidence="13" type="ORF">TM49_13285</name>
</gene>
<dbReference type="HOGENOM" id="CLU_016838_1_2_5"/>
<dbReference type="PATRIC" id="fig|1486262.3.peg.2746"/>
<keyword evidence="11" id="KW-1015">Disulfide bond</keyword>
<evidence type="ECO:0000256" key="7">
    <source>
        <dbReference type="ARBA" id="ARBA00022764"/>
    </source>
</evidence>
<keyword evidence="10" id="KW-0406">Ion transport</keyword>
<evidence type="ECO:0000313" key="13">
    <source>
        <dbReference type="EMBL" id="AJY48202.1"/>
    </source>
</evidence>
<dbReference type="Pfam" id="PF01297">
    <property type="entry name" value="ZnuA"/>
    <property type="match status" value="1"/>
</dbReference>
<keyword evidence="7" id="KW-0574">Periplasm</keyword>
<accession>A0A0D5LWN0</accession>
<keyword evidence="14" id="KW-1185">Reference proteome</keyword>
<comment type="subcellular location">
    <subcellularLocation>
        <location evidence="1">Periplasm</location>
    </subcellularLocation>
</comment>